<evidence type="ECO:0000313" key="2">
    <source>
        <dbReference type="Proteomes" id="UP000184444"/>
    </source>
</evidence>
<evidence type="ECO:0008006" key="3">
    <source>
        <dbReference type="Google" id="ProtNLM"/>
    </source>
</evidence>
<accession>A0A1M7D414</accession>
<dbReference type="Proteomes" id="UP000184444">
    <property type="component" value="Unassembled WGS sequence"/>
</dbReference>
<proteinExistence type="predicted"/>
<gene>
    <name evidence="1" type="ORF">SAMN05444389_101114</name>
</gene>
<keyword evidence="2" id="KW-1185">Reference proteome</keyword>
<organism evidence="1 2">
    <name type="scientific">Paracoccus solventivorans</name>
    <dbReference type="NCBI Taxonomy" id="53463"/>
    <lineage>
        <taxon>Bacteria</taxon>
        <taxon>Pseudomonadati</taxon>
        <taxon>Pseudomonadota</taxon>
        <taxon>Alphaproteobacteria</taxon>
        <taxon>Rhodobacterales</taxon>
        <taxon>Paracoccaceae</taxon>
        <taxon>Paracoccus</taxon>
    </lineage>
</organism>
<evidence type="ECO:0000313" key="1">
    <source>
        <dbReference type="EMBL" id="SHL73929.1"/>
    </source>
</evidence>
<dbReference type="InterPro" id="IPR011856">
    <property type="entry name" value="tRNA_endonuc-like_dom_sf"/>
</dbReference>
<dbReference type="EMBL" id="FRCK01000001">
    <property type="protein sequence ID" value="SHL73929.1"/>
    <property type="molecule type" value="Genomic_DNA"/>
</dbReference>
<dbReference type="GO" id="GO:0003676">
    <property type="term" value="F:nucleic acid binding"/>
    <property type="evidence" value="ECO:0007669"/>
    <property type="project" value="InterPro"/>
</dbReference>
<name>A0A1M7D414_9RHOB</name>
<dbReference type="Gene3D" id="3.40.1350.10">
    <property type="match status" value="1"/>
</dbReference>
<reference evidence="2" key="1">
    <citation type="submission" date="2016-11" db="EMBL/GenBank/DDBJ databases">
        <authorList>
            <person name="Varghese N."/>
            <person name="Submissions S."/>
        </authorList>
    </citation>
    <scope>NUCLEOTIDE SEQUENCE [LARGE SCALE GENOMIC DNA]</scope>
    <source>
        <strain evidence="2">DSM 6637</strain>
    </source>
</reference>
<sequence length="180" mass="20060">MNAIDATTVTGAAGEHLVMSRLLSRGYIAALAPQGVPNFDIVVTSVEGTQLCAFQVKTRWAKGSDGGWHMRQKHEDLQNPRIFYCFVDLGKDASAVPVVHVIPSQIVAEAIRSSHQTWLSNPGAHGHVRKDSNVRRLLPDYTRLMGQDTPYKAGWLDRYRENWDQIATVTRPVPQLEEQG</sequence>
<protein>
    <recommendedName>
        <fullName evidence="3">PD(D/E)XK endonuclease domain-containing protein</fullName>
    </recommendedName>
</protein>
<dbReference type="AlphaFoldDB" id="A0A1M7D414"/>
<dbReference type="STRING" id="53463.SAMN05444389_101114"/>
<dbReference type="RefSeq" id="WP_200796384.1">
    <property type="nucleotide sequence ID" value="NZ_FRCK01000001.1"/>
</dbReference>